<reference evidence="1 2" key="1">
    <citation type="journal article" date="2021" name="Elife">
        <title>Chloroplast acquisition without the gene transfer in kleptoplastic sea slugs, Plakobranchus ocellatus.</title>
        <authorList>
            <person name="Maeda T."/>
            <person name="Takahashi S."/>
            <person name="Yoshida T."/>
            <person name="Shimamura S."/>
            <person name="Takaki Y."/>
            <person name="Nagai Y."/>
            <person name="Toyoda A."/>
            <person name="Suzuki Y."/>
            <person name="Arimoto A."/>
            <person name="Ishii H."/>
            <person name="Satoh N."/>
            <person name="Nishiyama T."/>
            <person name="Hasebe M."/>
            <person name="Maruyama T."/>
            <person name="Minagawa J."/>
            <person name="Obokata J."/>
            <person name="Shigenobu S."/>
        </authorList>
    </citation>
    <scope>NUCLEOTIDE SEQUENCE [LARGE SCALE GENOMIC DNA]</scope>
</reference>
<dbReference type="EMBL" id="BLXT01001485">
    <property type="protein sequence ID" value="GFN86052.1"/>
    <property type="molecule type" value="Genomic_DNA"/>
</dbReference>
<dbReference type="AlphaFoldDB" id="A0AAV3YUM6"/>
<protein>
    <submittedName>
        <fullName evidence="1">Uncharacterized protein</fullName>
    </submittedName>
</protein>
<name>A0AAV3YUM6_9GAST</name>
<keyword evidence="2" id="KW-1185">Reference proteome</keyword>
<organism evidence="1 2">
    <name type="scientific">Plakobranchus ocellatus</name>
    <dbReference type="NCBI Taxonomy" id="259542"/>
    <lineage>
        <taxon>Eukaryota</taxon>
        <taxon>Metazoa</taxon>
        <taxon>Spiralia</taxon>
        <taxon>Lophotrochozoa</taxon>
        <taxon>Mollusca</taxon>
        <taxon>Gastropoda</taxon>
        <taxon>Heterobranchia</taxon>
        <taxon>Euthyneura</taxon>
        <taxon>Panpulmonata</taxon>
        <taxon>Sacoglossa</taxon>
        <taxon>Placobranchoidea</taxon>
        <taxon>Plakobranchidae</taxon>
        <taxon>Plakobranchus</taxon>
    </lineage>
</organism>
<comment type="caution">
    <text evidence="1">The sequence shown here is derived from an EMBL/GenBank/DDBJ whole genome shotgun (WGS) entry which is preliminary data.</text>
</comment>
<gene>
    <name evidence="1" type="ORF">PoB_001255800</name>
</gene>
<sequence>MNLNYPKIFDRRCGTQCLNSITVVNLETDDAIRLESKLFCSVVISYFRALRQARTPVAGLKAATEGSLQIPVAAVGVGSTVASDSALRSAGTLMSPVRAPPSAPRPDGEP</sequence>
<accession>A0AAV3YUM6</accession>
<evidence type="ECO:0000313" key="1">
    <source>
        <dbReference type="EMBL" id="GFN86052.1"/>
    </source>
</evidence>
<evidence type="ECO:0000313" key="2">
    <source>
        <dbReference type="Proteomes" id="UP000735302"/>
    </source>
</evidence>
<dbReference type="Proteomes" id="UP000735302">
    <property type="component" value="Unassembled WGS sequence"/>
</dbReference>
<proteinExistence type="predicted"/>